<dbReference type="EMBL" id="SUPK01000006">
    <property type="protein sequence ID" value="TJY41574.1"/>
    <property type="molecule type" value="Genomic_DNA"/>
</dbReference>
<dbReference type="Gene3D" id="2.60.120.200">
    <property type="match status" value="1"/>
</dbReference>
<evidence type="ECO:0000256" key="1">
    <source>
        <dbReference type="SAM" id="MobiDB-lite"/>
    </source>
</evidence>
<proteinExistence type="predicted"/>
<dbReference type="InterPro" id="IPR013320">
    <property type="entry name" value="ConA-like_dom_sf"/>
</dbReference>
<feature type="domain" description="BIG2" evidence="3">
    <location>
        <begin position="1162"/>
        <end position="1247"/>
    </location>
</feature>
<evidence type="ECO:0000313" key="5">
    <source>
        <dbReference type="Proteomes" id="UP000309673"/>
    </source>
</evidence>
<feature type="domain" description="BIG2" evidence="3">
    <location>
        <begin position="776"/>
        <end position="861"/>
    </location>
</feature>
<evidence type="ECO:0000259" key="3">
    <source>
        <dbReference type="SMART" id="SM00635"/>
    </source>
</evidence>
<comment type="caution">
    <text evidence="4">The sequence shown here is derived from an EMBL/GenBank/DDBJ whole genome shotgun (WGS) entry which is preliminary data.</text>
</comment>
<dbReference type="Pfam" id="PF17851">
    <property type="entry name" value="GH43_C2"/>
    <property type="match status" value="1"/>
</dbReference>
<dbReference type="Proteomes" id="UP000309673">
    <property type="component" value="Unassembled WGS sequence"/>
</dbReference>
<dbReference type="Gene3D" id="2.60.40.1080">
    <property type="match status" value="5"/>
</dbReference>
<dbReference type="InterPro" id="IPR059186">
    <property type="entry name" value="SACTE_4363"/>
</dbReference>
<dbReference type="OrthoDB" id="2480018at2"/>
<feature type="region of interest" description="Disordered" evidence="1">
    <location>
        <begin position="31"/>
        <end position="52"/>
    </location>
</feature>
<dbReference type="InterPro" id="IPR011081">
    <property type="entry name" value="Big_4"/>
</dbReference>
<keyword evidence="5" id="KW-1185">Reference proteome</keyword>
<protein>
    <submittedName>
        <fullName evidence="4">DUF1349 domain-containing protein</fullName>
    </submittedName>
</protein>
<gene>
    <name evidence="4" type="ORF">E5161_14350</name>
</gene>
<name>A0A4U0FBL7_9BACL</name>
<feature type="chain" id="PRO_5020588782" evidence="2">
    <location>
        <begin position="30"/>
        <end position="1353"/>
    </location>
</feature>
<dbReference type="InterPro" id="IPR011050">
    <property type="entry name" value="Pectin_lyase_fold/virulence"/>
</dbReference>
<feature type="domain" description="BIG2" evidence="3">
    <location>
        <begin position="1257"/>
        <end position="1342"/>
    </location>
</feature>
<dbReference type="Pfam" id="PF07532">
    <property type="entry name" value="Big_4"/>
    <property type="match status" value="1"/>
</dbReference>
<dbReference type="SUPFAM" id="SSF49899">
    <property type="entry name" value="Concanavalin A-like lectins/glucanases"/>
    <property type="match status" value="1"/>
</dbReference>
<dbReference type="Pfam" id="PF02368">
    <property type="entry name" value="Big_2"/>
    <property type="match status" value="5"/>
</dbReference>
<dbReference type="CDD" id="cd23669">
    <property type="entry name" value="GH55_SacteLam55A-like"/>
    <property type="match status" value="1"/>
</dbReference>
<keyword evidence="2" id="KW-0732">Signal</keyword>
<dbReference type="InterPro" id="IPR008964">
    <property type="entry name" value="Invasin/intimin_cell_adhesion"/>
</dbReference>
<feature type="signal peptide" evidence="2">
    <location>
        <begin position="1"/>
        <end position="29"/>
    </location>
</feature>
<feature type="domain" description="BIG2" evidence="3">
    <location>
        <begin position="681"/>
        <end position="766"/>
    </location>
</feature>
<accession>A0A4U0FBL7</accession>
<sequence>MRLRKSFSALLAVVMVISLFTVFPGRSGAAEASGADSTTGHAEPAAAASSTQPDFGPNVYVFDPSTPAADIQSISDGIFRKQETNQFGTERYALLFKPGVYNANIRLGFYTHVAGLGQMPDDVTINGGVTVDANWMANHNATQNFWRSTENLAVIPTGGDLKYAVSQAASMRRLHIKGSVSLHDQGGWASGGFLADSLVDGKVIPGSQQQWLSRNSKWGEWSGGVWNMTFVGTENAPVDNWPANPMTVIPQAPVIREKPFLTVDQSGQYQVFVPDVRQNAQGTSWANGPAAGKSIPIDQFYIANTTNFDVDSINAALKQGKHLLLSPGVYHISKPIEVTNPDTVVLGLGLATLHADGGTVAMKVADVDGVKIAGLLFEAGQDSSPVLLEVGPKGSLNDHSGNPISLHDLYFRVGGDALAKAEVCIEINSNHVIGDHFWVWRADHGTGAAWNSNITKNGMIVNGNDVTIYGLFVEHFHEYQTVWNGDRGRMYFYQTEIPYDVPDQDSWMSSDGTVNGFASYKVADSVTSHEAYGLGVYSFFRDADVKLERGIEIPDREGVKVHHATTVYLSGMGEITHIVNAAGNAVRKGSMRATLTDYIPRTTAGIEEVNAATYAGKAPVLPVAVKQLFTDSTAKLASVTWDPIDPSRYAAEGNFDAEGTVDGSPVKAVAHVTVYAAPKVPVTGITVKGAGGSSAITTKGGTLQMSADITPADADNQTVTWRVVSPYGTPTDKATISPDGLLTAVNNGTVRVIAAAGDHSGVTGEATISISGQIAKVTSISVTAAGNASSILTKGGTLQMSADVTPANADDSSVTWSVVNADGSSTDKAAISAGGLLTAKKDGAVRVIAAANDGSGVKGSREIVIYGQKVILADGWSWVRESQGDWATDPQDAGVMKLTTIEGSWGGSKPSNILLRNPGTTGDFSITTKLKFDASMGFEWAGLIVYQDDGNFITLGRQANGNNPGAAKQIRFSQGKSSPSLVQTDKNYADPVTPADIYLKIEKTGTVYKGYYSADGVTWTQVADTFNITLNNPKVGIFVRKLNTAIPQKTAVFSNFALNGAVIPFWNPVTTVTVAGEGGATSITAKGGTLQMSADVLPAIAPNKSVLWSVVNSDGTVTDKASITGGGLLTAVKNGEVKVLAAALDGSGTTGSALVKISGQVQVNSITVAGAGGATSIVKKDGTLQMIVDVMPADADDRTVTWAVYNPDGTETDKATISQDGLLTALSDGQVMVVAAARDGSGVSGSALIDISGQNIPVASIVVTAEGGADKIRTKGGTLQMLAKILPADARNLSVIWSVTDPDGSPTDKAEISSTGLLKALKNGAVMVTATAADGSGVKGQFKVVLNGQQGKD</sequence>
<dbReference type="SMART" id="SM00635">
    <property type="entry name" value="BID_2"/>
    <property type="match status" value="5"/>
</dbReference>
<evidence type="ECO:0000256" key="2">
    <source>
        <dbReference type="SAM" id="SignalP"/>
    </source>
</evidence>
<reference evidence="4 5" key="1">
    <citation type="submission" date="2019-04" db="EMBL/GenBank/DDBJ databases">
        <title>Cohnella sp. nov., isolated from soil.</title>
        <authorList>
            <person name="Kim W."/>
        </authorList>
    </citation>
    <scope>NUCLEOTIDE SEQUENCE [LARGE SCALE GENOMIC DNA]</scope>
    <source>
        <strain evidence="4 5">CAU 1483</strain>
    </source>
</reference>
<dbReference type="InterPro" id="IPR041542">
    <property type="entry name" value="GH43_C2"/>
</dbReference>
<feature type="domain" description="BIG2" evidence="3">
    <location>
        <begin position="1068"/>
        <end position="1153"/>
    </location>
</feature>
<dbReference type="InterPro" id="IPR003343">
    <property type="entry name" value="Big_2"/>
</dbReference>
<evidence type="ECO:0000313" key="4">
    <source>
        <dbReference type="EMBL" id="TJY41574.1"/>
    </source>
</evidence>
<dbReference type="SUPFAM" id="SSF51126">
    <property type="entry name" value="Pectin lyase-like"/>
    <property type="match status" value="1"/>
</dbReference>
<organism evidence="4 5">
    <name type="scientific">Cohnella pontilimi</name>
    <dbReference type="NCBI Taxonomy" id="2564100"/>
    <lineage>
        <taxon>Bacteria</taxon>
        <taxon>Bacillati</taxon>
        <taxon>Bacillota</taxon>
        <taxon>Bacilli</taxon>
        <taxon>Bacillales</taxon>
        <taxon>Paenibacillaceae</taxon>
        <taxon>Cohnella</taxon>
    </lineage>
</organism>
<dbReference type="SUPFAM" id="SSF49373">
    <property type="entry name" value="Invasin/intimin cell-adhesion fragments"/>
    <property type="match status" value="1"/>
</dbReference>
<dbReference type="RefSeq" id="WP_136778494.1">
    <property type="nucleotide sequence ID" value="NZ_SUPK01000006.1"/>
</dbReference>